<dbReference type="PANTHER" id="PTHR24305">
    <property type="entry name" value="CYTOCHROME P450"/>
    <property type="match status" value="1"/>
</dbReference>
<dbReference type="InterPro" id="IPR036396">
    <property type="entry name" value="Cyt_P450_sf"/>
</dbReference>
<dbReference type="Proteomes" id="UP001239445">
    <property type="component" value="Unassembled WGS sequence"/>
</dbReference>
<keyword evidence="4 7" id="KW-0479">Metal-binding</keyword>
<dbReference type="PROSITE" id="PS00086">
    <property type="entry name" value="CYTOCHROME_P450"/>
    <property type="match status" value="1"/>
</dbReference>
<dbReference type="EMBL" id="MU839828">
    <property type="protein sequence ID" value="KAK1759809.1"/>
    <property type="molecule type" value="Genomic_DNA"/>
</dbReference>
<reference evidence="9" key="1">
    <citation type="submission" date="2023-06" db="EMBL/GenBank/DDBJ databases">
        <title>Genome-scale phylogeny and comparative genomics of the fungal order Sordariales.</title>
        <authorList>
            <consortium name="Lawrence Berkeley National Laboratory"/>
            <person name="Hensen N."/>
            <person name="Bonometti L."/>
            <person name="Westerberg I."/>
            <person name="Brannstrom I.O."/>
            <person name="Guillou S."/>
            <person name="Cros-Aarteil S."/>
            <person name="Calhoun S."/>
            <person name="Haridas S."/>
            <person name="Kuo A."/>
            <person name="Mondo S."/>
            <person name="Pangilinan J."/>
            <person name="Riley R."/>
            <person name="Labutti K."/>
            <person name="Andreopoulos B."/>
            <person name="Lipzen A."/>
            <person name="Chen C."/>
            <person name="Yanf M."/>
            <person name="Daum C."/>
            <person name="Ng V."/>
            <person name="Clum A."/>
            <person name="Steindorff A."/>
            <person name="Ohm R."/>
            <person name="Martin F."/>
            <person name="Silar P."/>
            <person name="Natvig D."/>
            <person name="Lalanne C."/>
            <person name="Gautier V."/>
            <person name="Ament-Velasquez S.L."/>
            <person name="Kruys A."/>
            <person name="Hutchinson M.I."/>
            <person name="Powell A.J."/>
            <person name="Barry K."/>
            <person name="Miller A.N."/>
            <person name="Grigoriev I.V."/>
            <person name="Debuchy R."/>
            <person name="Gladieux P."/>
            <person name="Thoren M.H."/>
            <person name="Johannesson H."/>
        </authorList>
    </citation>
    <scope>NUCLEOTIDE SEQUENCE</scope>
    <source>
        <strain evidence="9">PSN4</strain>
    </source>
</reference>
<organism evidence="9 10">
    <name type="scientific">Echria macrotheca</name>
    <dbReference type="NCBI Taxonomy" id="438768"/>
    <lineage>
        <taxon>Eukaryota</taxon>
        <taxon>Fungi</taxon>
        <taxon>Dikarya</taxon>
        <taxon>Ascomycota</taxon>
        <taxon>Pezizomycotina</taxon>
        <taxon>Sordariomycetes</taxon>
        <taxon>Sordariomycetidae</taxon>
        <taxon>Sordariales</taxon>
        <taxon>Schizotheciaceae</taxon>
        <taxon>Echria</taxon>
    </lineage>
</organism>
<keyword evidence="3 7" id="KW-0349">Heme</keyword>
<evidence type="ECO:0000256" key="2">
    <source>
        <dbReference type="ARBA" id="ARBA00010617"/>
    </source>
</evidence>
<dbReference type="AlphaFoldDB" id="A0AAJ0FFF2"/>
<comment type="similarity">
    <text evidence="2 8">Belongs to the cytochrome P450 family.</text>
</comment>
<evidence type="ECO:0000256" key="5">
    <source>
        <dbReference type="ARBA" id="ARBA00023002"/>
    </source>
</evidence>
<dbReference type="PRINTS" id="PR00385">
    <property type="entry name" value="P450"/>
</dbReference>
<dbReference type="InterPro" id="IPR002401">
    <property type="entry name" value="Cyt_P450_E_grp-I"/>
</dbReference>
<proteinExistence type="inferred from homology"/>
<evidence type="ECO:0000256" key="3">
    <source>
        <dbReference type="ARBA" id="ARBA00022617"/>
    </source>
</evidence>
<dbReference type="GO" id="GO:0004497">
    <property type="term" value="F:monooxygenase activity"/>
    <property type="evidence" value="ECO:0007669"/>
    <property type="project" value="UniProtKB-KW"/>
</dbReference>
<dbReference type="GO" id="GO:0005506">
    <property type="term" value="F:iron ion binding"/>
    <property type="evidence" value="ECO:0007669"/>
    <property type="project" value="InterPro"/>
</dbReference>
<comment type="cofactor">
    <cofactor evidence="1 7">
        <name>heme</name>
        <dbReference type="ChEBI" id="CHEBI:30413"/>
    </cofactor>
</comment>
<dbReference type="InterPro" id="IPR017972">
    <property type="entry name" value="Cyt_P450_CS"/>
</dbReference>
<dbReference type="PANTHER" id="PTHR24305:SF96">
    <property type="entry name" value="CYTOCHROME P450 MONOOXYGENASE STCB-RELATED"/>
    <property type="match status" value="1"/>
</dbReference>
<evidence type="ECO:0000256" key="7">
    <source>
        <dbReference type="PIRSR" id="PIRSR602401-1"/>
    </source>
</evidence>
<name>A0AAJ0FFF2_9PEZI</name>
<dbReference type="Gene3D" id="1.10.630.10">
    <property type="entry name" value="Cytochrome P450"/>
    <property type="match status" value="1"/>
</dbReference>
<dbReference type="PRINTS" id="PR00463">
    <property type="entry name" value="EP450I"/>
</dbReference>
<protein>
    <submittedName>
        <fullName evidence="9">Cytochrome P450</fullName>
    </submittedName>
</protein>
<accession>A0AAJ0FFF2</accession>
<dbReference type="InterPro" id="IPR050121">
    <property type="entry name" value="Cytochrome_P450_monoxygenase"/>
</dbReference>
<feature type="binding site" description="axial binding residue" evidence="7">
    <location>
        <position position="429"/>
    </location>
    <ligand>
        <name>heme</name>
        <dbReference type="ChEBI" id="CHEBI:30413"/>
    </ligand>
    <ligandPart>
        <name>Fe</name>
        <dbReference type="ChEBI" id="CHEBI:18248"/>
    </ligandPart>
</feature>
<keyword evidence="5 8" id="KW-0560">Oxidoreductase</keyword>
<comment type="caution">
    <text evidence="9">The sequence shown here is derived from an EMBL/GenBank/DDBJ whole genome shotgun (WGS) entry which is preliminary data.</text>
</comment>
<dbReference type="InterPro" id="IPR001128">
    <property type="entry name" value="Cyt_P450"/>
</dbReference>
<evidence type="ECO:0000256" key="8">
    <source>
        <dbReference type="RuleBase" id="RU000461"/>
    </source>
</evidence>
<evidence type="ECO:0000256" key="1">
    <source>
        <dbReference type="ARBA" id="ARBA00001971"/>
    </source>
</evidence>
<dbReference type="SUPFAM" id="SSF48264">
    <property type="entry name" value="Cytochrome P450"/>
    <property type="match status" value="1"/>
</dbReference>
<keyword evidence="6 7" id="KW-0408">Iron</keyword>
<dbReference type="GO" id="GO:0020037">
    <property type="term" value="F:heme binding"/>
    <property type="evidence" value="ECO:0007669"/>
    <property type="project" value="InterPro"/>
</dbReference>
<sequence length="489" mass="55667">MGILLTAFVVFVAYQILYRVVRAIVNPVSKLPGPWHSKFTSLGIRYHLLTGTRSHYIDEQFKRYGPVVRLEPYQVATSDHLLWEDINRMGTPFRKTPRHDKMRIGPEPFLFSMTDVKLHSSRRKLFSRALSLDVLRKNWEKQIRAKIDNCVDLIKKQATEGTADVHRWWLVMTGDIIALLSFGESFNMVENWAKGKSDDYLHALEDAGVNILLRGLMPFGLSLLARILPFKRLKEIVGANQVVYDRGAIAVENLRNVKLDKPNLFSQMLAAAEKSEYGVLTDDAIRSEAAGMLIAGADTSGSALTYVVWEVLKRPDLQKRLEDEVAKLDPDFTDEDLERLPLMNNVIDEVLRLRSPASGTLLRQTGPGGVVWHGHYIPANTMVVTQQWTMVRDEKLFPDAEKFDETRFEHATATQRRVAQPFGLGARSCIGIHLAKMELRLATAVFFRKCRGARISKNMTNDMMEQLMKFFTYPKGGRLDITFNEELAQ</sequence>
<evidence type="ECO:0000313" key="10">
    <source>
        <dbReference type="Proteomes" id="UP001239445"/>
    </source>
</evidence>
<gene>
    <name evidence="9" type="ORF">QBC47DRAFT_357639</name>
</gene>
<keyword evidence="10" id="KW-1185">Reference proteome</keyword>
<evidence type="ECO:0000256" key="6">
    <source>
        <dbReference type="ARBA" id="ARBA00023004"/>
    </source>
</evidence>
<dbReference type="Pfam" id="PF00067">
    <property type="entry name" value="p450"/>
    <property type="match status" value="1"/>
</dbReference>
<keyword evidence="8" id="KW-0503">Monooxygenase</keyword>
<evidence type="ECO:0000313" key="9">
    <source>
        <dbReference type="EMBL" id="KAK1759809.1"/>
    </source>
</evidence>
<evidence type="ECO:0000256" key="4">
    <source>
        <dbReference type="ARBA" id="ARBA00022723"/>
    </source>
</evidence>
<dbReference type="GO" id="GO:0016705">
    <property type="term" value="F:oxidoreductase activity, acting on paired donors, with incorporation or reduction of molecular oxygen"/>
    <property type="evidence" value="ECO:0007669"/>
    <property type="project" value="InterPro"/>
</dbReference>